<name>A0A397JG59_9GLOM</name>
<reference evidence="7 8" key="1">
    <citation type="submission" date="2018-08" db="EMBL/GenBank/DDBJ databases">
        <title>Genome and evolution of the arbuscular mycorrhizal fungus Diversispora epigaea (formerly Glomus versiforme) and its bacterial endosymbionts.</title>
        <authorList>
            <person name="Sun X."/>
            <person name="Fei Z."/>
            <person name="Harrison M."/>
        </authorList>
    </citation>
    <scope>NUCLEOTIDE SEQUENCE [LARGE SCALE GENOMIC DNA]</scope>
    <source>
        <strain evidence="7 8">IT104</strain>
    </source>
</reference>
<evidence type="ECO:0000256" key="3">
    <source>
        <dbReference type="ARBA" id="ARBA00022980"/>
    </source>
</evidence>
<evidence type="ECO:0000256" key="5">
    <source>
        <dbReference type="ARBA" id="ARBA00023274"/>
    </source>
</evidence>
<evidence type="ECO:0000313" key="8">
    <source>
        <dbReference type="Proteomes" id="UP000266861"/>
    </source>
</evidence>
<evidence type="ECO:0000313" key="7">
    <source>
        <dbReference type="EMBL" id="RHZ87335.1"/>
    </source>
</evidence>
<dbReference type="Proteomes" id="UP000266861">
    <property type="component" value="Unassembled WGS sequence"/>
</dbReference>
<keyword evidence="3" id="KW-0689">Ribosomal protein</keyword>
<keyword evidence="5" id="KW-0687">Ribonucleoprotein</keyword>
<comment type="subcellular location">
    <subcellularLocation>
        <location evidence="1">Mitochondrion</location>
    </subcellularLocation>
</comment>
<keyword evidence="8" id="KW-1185">Reference proteome</keyword>
<dbReference type="InterPro" id="IPR036419">
    <property type="entry name" value="Ribosomal_S3_C_sf"/>
</dbReference>
<dbReference type="OrthoDB" id="3260152at2759"/>
<dbReference type="Pfam" id="PF05316">
    <property type="entry name" value="VAR1"/>
    <property type="match status" value="1"/>
</dbReference>
<dbReference type="Gene3D" id="3.30.1140.32">
    <property type="entry name" value="Ribosomal protein S3, C-terminal domain"/>
    <property type="match status" value="1"/>
</dbReference>
<gene>
    <name evidence="7" type="ORF">Glove_37g72</name>
</gene>
<protein>
    <recommendedName>
        <fullName evidence="6">Small ribosomal subunit protein uS3m</fullName>
    </recommendedName>
</protein>
<dbReference type="GO" id="GO:1990904">
    <property type="term" value="C:ribonucleoprotein complex"/>
    <property type="evidence" value="ECO:0007669"/>
    <property type="project" value="UniProtKB-KW"/>
</dbReference>
<evidence type="ECO:0000256" key="4">
    <source>
        <dbReference type="ARBA" id="ARBA00023128"/>
    </source>
</evidence>
<sequence>MQSAKALRLKNKINWQTTQFLFHPSKNSNPNYDVNALRAIEHYMQKPMNDISIKHTPTKVIFQQYFHTGLKPQSGLLQRGGGNNNMNQNLSFSTNNLNDLNNLNAFDPKYLNILKERLKNLYNKDVEFQLIRHPYPFLNAKILAQYIALNTARYRLRQIRRMLFKKMPLVGRNVGEPTKVNKGGPLMNDLNAASPTKWIQLSGLGHRFLPTHLTGFRMQISGRMGLRKGASRSSVATSSWGRFRFNTMKNTMIDYAKVEKKNQNGAFCVKVWLSSSVV</sequence>
<dbReference type="SUPFAM" id="SSF54821">
    <property type="entry name" value="Ribosomal protein S3 C-terminal domain"/>
    <property type="match status" value="1"/>
</dbReference>
<comment type="similarity">
    <text evidence="2">Belongs to the universal ribosomal protein uS3 family.</text>
</comment>
<evidence type="ECO:0000256" key="1">
    <source>
        <dbReference type="ARBA" id="ARBA00004173"/>
    </source>
</evidence>
<accession>A0A397JG59</accession>
<dbReference type="GO" id="GO:0006412">
    <property type="term" value="P:translation"/>
    <property type="evidence" value="ECO:0007669"/>
    <property type="project" value="InterPro"/>
</dbReference>
<proteinExistence type="inferred from homology"/>
<evidence type="ECO:0000256" key="6">
    <source>
        <dbReference type="ARBA" id="ARBA00035157"/>
    </source>
</evidence>
<dbReference type="GO" id="GO:0005840">
    <property type="term" value="C:ribosome"/>
    <property type="evidence" value="ECO:0007669"/>
    <property type="project" value="UniProtKB-KW"/>
</dbReference>
<dbReference type="InterPro" id="IPR007980">
    <property type="entry name" value="Ribosomal_uS3m_fun"/>
</dbReference>
<evidence type="ECO:0000256" key="2">
    <source>
        <dbReference type="ARBA" id="ARBA00010761"/>
    </source>
</evidence>
<dbReference type="GO" id="GO:0003735">
    <property type="term" value="F:structural constituent of ribosome"/>
    <property type="evidence" value="ECO:0007669"/>
    <property type="project" value="InterPro"/>
</dbReference>
<dbReference type="EMBL" id="PQFF01000035">
    <property type="protein sequence ID" value="RHZ87335.1"/>
    <property type="molecule type" value="Genomic_DNA"/>
</dbReference>
<dbReference type="AlphaFoldDB" id="A0A397JG59"/>
<dbReference type="GO" id="GO:0005739">
    <property type="term" value="C:mitochondrion"/>
    <property type="evidence" value="ECO:0007669"/>
    <property type="project" value="UniProtKB-SubCell"/>
</dbReference>
<keyword evidence="4" id="KW-0496">Mitochondrion</keyword>
<organism evidence="7 8">
    <name type="scientific">Diversispora epigaea</name>
    <dbReference type="NCBI Taxonomy" id="1348612"/>
    <lineage>
        <taxon>Eukaryota</taxon>
        <taxon>Fungi</taxon>
        <taxon>Fungi incertae sedis</taxon>
        <taxon>Mucoromycota</taxon>
        <taxon>Glomeromycotina</taxon>
        <taxon>Glomeromycetes</taxon>
        <taxon>Diversisporales</taxon>
        <taxon>Diversisporaceae</taxon>
        <taxon>Diversispora</taxon>
    </lineage>
</organism>
<comment type="caution">
    <text evidence="7">The sequence shown here is derived from an EMBL/GenBank/DDBJ whole genome shotgun (WGS) entry which is preliminary data.</text>
</comment>